<dbReference type="PANTHER" id="PTHR44520">
    <property type="entry name" value="RESPONSE REGULATOR RCP1-RELATED"/>
    <property type="match status" value="1"/>
</dbReference>
<dbReference type="GO" id="GO:0000160">
    <property type="term" value="P:phosphorelay signal transduction system"/>
    <property type="evidence" value="ECO:0007669"/>
    <property type="project" value="InterPro"/>
</dbReference>
<keyword evidence="1" id="KW-0597">Phosphoprotein</keyword>
<dbReference type="SMART" id="SM00448">
    <property type="entry name" value="REC"/>
    <property type="match status" value="1"/>
</dbReference>
<feature type="modified residue" description="4-aspartylphosphate" evidence="1">
    <location>
        <position position="68"/>
    </location>
</feature>
<dbReference type="InterPro" id="IPR001789">
    <property type="entry name" value="Sig_transdc_resp-reg_receiver"/>
</dbReference>
<dbReference type="AlphaFoldDB" id="A0A956SEY2"/>
<dbReference type="InterPro" id="IPR052893">
    <property type="entry name" value="TCS_response_regulator"/>
</dbReference>
<reference evidence="3" key="1">
    <citation type="submission" date="2020-04" db="EMBL/GenBank/DDBJ databases">
        <authorList>
            <person name="Zhang T."/>
        </authorList>
    </citation>
    <scope>NUCLEOTIDE SEQUENCE</scope>
    <source>
        <strain evidence="3">HKST-UBA02</strain>
    </source>
</reference>
<dbReference type="PROSITE" id="PS50110">
    <property type="entry name" value="RESPONSE_REGULATORY"/>
    <property type="match status" value="1"/>
</dbReference>
<evidence type="ECO:0000313" key="4">
    <source>
        <dbReference type="Proteomes" id="UP000739538"/>
    </source>
</evidence>
<evidence type="ECO:0000256" key="1">
    <source>
        <dbReference type="PROSITE-ProRule" id="PRU00169"/>
    </source>
</evidence>
<proteinExistence type="predicted"/>
<protein>
    <submittedName>
        <fullName evidence="3">Response regulator</fullName>
    </submittedName>
</protein>
<dbReference type="PANTHER" id="PTHR44520:SF2">
    <property type="entry name" value="RESPONSE REGULATOR RCP1"/>
    <property type="match status" value="1"/>
</dbReference>
<sequence length="144" mass="15963">MEPKVIAGNGPIVIVDDGDMDFFIARTCYEKSRLGNELVRFDSGRAFLDYLAARHESGEPLPVLVLLDINMPGMDGFDTLSAVRSSAEFKEVPIIAMLTNSDSDRDRSRSLDLGANDFFTKPMDISDYVAFFDSLIDRLSSPTD</sequence>
<name>A0A956SEY2_UNCEI</name>
<dbReference type="SUPFAM" id="SSF52172">
    <property type="entry name" value="CheY-like"/>
    <property type="match status" value="1"/>
</dbReference>
<evidence type="ECO:0000313" key="3">
    <source>
        <dbReference type="EMBL" id="MCA9758060.1"/>
    </source>
</evidence>
<comment type="caution">
    <text evidence="3">The sequence shown here is derived from an EMBL/GenBank/DDBJ whole genome shotgun (WGS) entry which is preliminary data.</text>
</comment>
<dbReference type="InterPro" id="IPR011006">
    <property type="entry name" value="CheY-like_superfamily"/>
</dbReference>
<dbReference type="Pfam" id="PF00072">
    <property type="entry name" value="Response_reg"/>
    <property type="match status" value="1"/>
</dbReference>
<dbReference type="Proteomes" id="UP000739538">
    <property type="component" value="Unassembled WGS sequence"/>
</dbReference>
<evidence type="ECO:0000259" key="2">
    <source>
        <dbReference type="PROSITE" id="PS50110"/>
    </source>
</evidence>
<accession>A0A956SEY2</accession>
<feature type="domain" description="Response regulatory" evidence="2">
    <location>
        <begin position="11"/>
        <end position="136"/>
    </location>
</feature>
<dbReference type="Gene3D" id="3.40.50.2300">
    <property type="match status" value="1"/>
</dbReference>
<gene>
    <name evidence="3" type="ORF">KDA27_19865</name>
</gene>
<dbReference type="EMBL" id="JAGQHS010000140">
    <property type="protein sequence ID" value="MCA9758060.1"/>
    <property type="molecule type" value="Genomic_DNA"/>
</dbReference>
<reference evidence="3" key="2">
    <citation type="journal article" date="2021" name="Microbiome">
        <title>Successional dynamics and alternative stable states in a saline activated sludge microbial community over 9 years.</title>
        <authorList>
            <person name="Wang Y."/>
            <person name="Ye J."/>
            <person name="Ju F."/>
            <person name="Liu L."/>
            <person name="Boyd J.A."/>
            <person name="Deng Y."/>
            <person name="Parks D.H."/>
            <person name="Jiang X."/>
            <person name="Yin X."/>
            <person name="Woodcroft B.J."/>
            <person name="Tyson G.W."/>
            <person name="Hugenholtz P."/>
            <person name="Polz M.F."/>
            <person name="Zhang T."/>
        </authorList>
    </citation>
    <scope>NUCLEOTIDE SEQUENCE</scope>
    <source>
        <strain evidence="3">HKST-UBA02</strain>
    </source>
</reference>
<organism evidence="3 4">
    <name type="scientific">Eiseniibacteriota bacterium</name>
    <dbReference type="NCBI Taxonomy" id="2212470"/>
    <lineage>
        <taxon>Bacteria</taxon>
        <taxon>Candidatus Eiseniibacteriota</taxon>
    </lineage>
</organism>